<dbReference type="Proteomes" id="UP000189940">
    <property type="component" value="Unassembled WGS sequence"/>
</dbReference>
<proteinExistence type="predicted"/>
<keyword evidence="2" id="KW-1133">Transmembrane helix</keyword>
<keyword evidence="2" id="KW-0472">Membrane</keyword>
<accession>A0A1V4I1Y6</accession>
<reference evidence="3 4" key="1">
    <citation type="submission" date="2017-02" db="EMBL/GenBank/DDBJ databases">
        <title>Genome sequence of the nitrite-oxidizing bacterium Nitrobacter vulgaris strain Ab1.</title>
        <authorList>
            <person name="Mellbye B.L."/>
            <person name="Davis E.W."/>
            <person name="Spieck E."/>
            <person name="Chang J.H."/>
            <person name="Bottomley P.J."/>
            <person name="Sayavedra-Soto L.A."/>
        </authorList>
    </citation>
    <scope>NUCLEOTIDE SEQUENCE [LARGE SCALE GENOMIC DNA]</scope>
    <source>
        <strain evidence="3 4">Ab1</strain>
    </source>
</reference>
<sequence length="95" mass="10368">MLSRVRARPHRNGRGPAAVVSKHAGIAAMAFPDNNDPFRKMSNTRRFSRTTVWAIAGAVVLVLFGILFIVPGRNTRDKSAESPPAPIAPHSQPQR</sequence>
<dbReference type="STRING" id="29421.B2M20_04905"/>
<dbReference type="AlphaFoldDB" id="A0A1V4I1Y6"/>
<organism evidence="3 4">
    <name type="scientific">Nitrobacter vulgaris</name>
    <dbReference type="NCBI Taxonomy" id="29421"/>
    <lineage>
        <taxon>Bacteria</taxon>
        <taxon>Pseudomonadati</taxon>
        <taxon>Pseudomonadota</taxon>
        <taxon>Alphaproteobacteria</taxon>
        <taxon>Hyphomicrobiales</taxon>
        <taxon>Nitrobacteraceae</taxon>
        <taxon>Nitrobacter</taxon>
    </lineage>
</organism>
<evidence type="ECO:0000256" key="2">
    <source>
        <dbReference type="SAM" id="Phobius"/>
    </source>
</evidence>
<keyword evidence="4" id="KW-1185">Reference proteome</keyword>
<dbReference type="EMBL" id="MWPQ01000022">
    <property type="protein sequence ID" value="OPH83850.1"/>
    <property type="molecule type" value="Genomic_DNA"/>
</dbReference>
<evidence type="ECO:0000313" key="3">
    <source>
        <dbReference type="EMBL" id="OPH83850.1"/>
    </source>
</evidence>
<protein>
    <submittedName>
        <fullName evidence="3">Uncharacterized protein</fullName>
    </submittedName>
</protein>
<gene>
    <name evidence="3" type="ORF">B2M20_04905</name>
</gene>
<comment type="caution">
    <text evidence="3">The sequence shown here is derived from an EMBL/GenBank/DDBJ whole genome shotgun (WGS) entry which is preliminary data.</text>
</comment>
<feature type="region of interest" description="Disordered" evidence="1">
    <location>
        <begin position="75"/>
        <end position="95"/>
    </location>
</feature>
<keyword evidence="2" id="KW-0812">Transmembrane</keyword>
<evidence type="ECO:0000313" key="4">
    <source>
        <dbReference type="Proteomes" id="UP000189940"/>
    </source>
</evidence>
<feature type="transmembrane region" description="Helical" evidence="2">
    <location>
        <begin position="50"/>
        <end position="70"/>
    </location>
</feature>
<name>A0A1V4I1Y6_NITVU</name>
<evidence type="ECO:0000256" key="1">
    <source>
        <dbReference type="SAM" id="MobiDB-lite"/>
    </source>
</evidence>